<feature type="transmembrane region" description="Helical" evidence="7">
    <location>
        <begin position="273"/>
        <end position="292"/>
    </location>
</feature>
<dbReference type="PANTHER" id="PTHR23519:SF1">
    <property type="entry name" value="AUTOPHAGY-RELATED PROTEIN 22"/>
    <property type="match status" value="1"/>
</dbReference>
<feature type="transmembrane region" description="Helical" evidence="7">
    <location>
        <begin position="299"/>
        <end position="318"/>
    </location>
</feature>
<feature type="transmembrane region" description="Helical" evidence="7">
    <location>
        <begin position="175"/>
        <end position="196"/>
    </location>
</feature>
<dbReference type="EMBL" id="DXBS01000043">
    <property type="protein sequence ID" value="HIZ24253.1"/>
    <property type="molecule type" value="Genomic_DNA"/>
</dbReference>
<keyword evidence="2" id="KW-0813">Transport</keyword>
<feature type="transmembrane region" description="Helical" evidence="7">
    <location>
        <begin position="358"/>
        <end position="379"/>
    </location>
</feature>
<feature type="transmembrane region" description="Helical" evidence="7">
    <location>
        <begin position="85"/>
        <end position="102"/>
    </location>
</feature>
<evidence type="ECO:0000256" key="6">
    <source>
        <dbReference type="SAM" id="MobiDB-lite"/>
    </source>
</evidence>
<proteinExistence type="predicted"/>
<evidence type="ECO:0000313" key="10">
    <source>
        <dbReference type="Proteomes" id="UP000824044"/>
    </source>
</evidence>
<feature type="transmembrane region" description="Helical" evidence="7">
    <location>
        <begin position="391"/>
        <end position="411"/>
    </location>
</feature>
<dbReference type="Proteomes" id="UP000824044">
    <property type="component" value="Unassembled WGS sequence"/>
</dbReference>
<dbReference type="Pfam" id="PF11700">
    <property type="entry name" value="ATG22"/>
    <property type="match status" value="2"/>
</dbReference>
<dbReference type="AlphaFoldDB" id="A0A9D2IUS8"/>
<evidence type="ECO:0000256" key="7">
    <source>
        <dbReference type="SAM" id="Phobius"/>
    </source>
</evidence>
<dbReference type="InterPro" id="IPR036259">
    <property type="entry name" value="MFS_trans_sf"/>
</dbReference>
<feature type="transmembrane region" description="Helical" evidence="7">
    <location>
        <begin position="324"/>
        <end position="346"/>
    </location>
</feature>
<name>A0A9D2IUS8_9FIRM</name>
<evidence type="ECO:0000256" key="2">
    <source>
        <dbReference type="ARBA" id="ARBA00022448"/>
    </source>
</evidence>
<organism evidence="9 10">
    <name type="scientific">Candidatus Gallimonas intestinigallinarum</name>
    <dbReference type="NCBI Taxonomy" id="2838604"/>
    <lineage>
        <taxon>Bacteria</taxon>
        <taxon>Bacillati</taxon>
        <taxon>Bacillota</taxon>
        <taxon>Clostridia</taxon>
        <taxon>Candidatus Gallimonas</taxon>
    </lineage>
</organism>
<dbReference type="InterPro" id="IPR024671">
    <property type="entry name" value="Atg22-like"/>
</dbReference>
<protein>
    <submittedName>
        <fullName evidence="9">MFS transporter</fullName>
    </submittedName>
</protein>
<evidence type="ECO:0000256" key="3">
    <source>
        <dbReference type="ARBA" id="ARBA00022692"/>
    </source>
</evidence>
<dbReference type="PROSITE" id="PS50850">
    <property type="entry name" value="MFS"/>
    <property type="match status" value="1"/>
</dbReference>
<feature type="transmembrane region" description="Helical" evidence="7">
    <location>
        <begin position="148"/>
        <end position="169"/>
    </location>
</feature>
<evidence type="ECO:0000256" key="5">
    <source>
        <dbReference type="ARBA" id="ARBA00023136"/>
    </source>
</evidence>
<sequence>MRKMTKERKLEWYWILYDVGNSAFTLLISTIMPIYFSGLAESGGVDATTATAYWGYAASIVTLCVAVLGPILGTLSDFNGYKRPIFFFFAIAGVIGCAALGIPMPWLVFLIVFIITKIFYSASLVFYDSMLVDVTTPARADDISSKGYAFGYIGSCIPFLISIAIVLLSDLSYSVSIPIALVINAAWWLAFTIPLVKSYRQTHFVPRTKHAVRDNFKRLFSVFSKKSDVPNKKGIILFLIAFFLYIDGVYTIIDMATSFGTALGFDTTNLLLALLLTQVIAFHAAIVFGKLAGKVRNDVLILICIVAYTGVGLFAVFMTEVWQFWMLAVAVGLFQGGVQALSRSYFAKIIPADQSGCLFGILDIFGKGAAFIGTLVVGAVTQATGSVNMGAIPIVCLFGLGIAVFLIAARINRPYLAKKAKEEQEASDLPDTPDLPDAEAQQS</sequence>
<dbReference type="Gene3D" id="1.20.1250.20">
    <property type="entry name" value="MFS general substrate transporter like domains"/>
    <property type="match status" value="1"/>
</dbReference>
<accession>A0A9D2IUS8</accession>
<comment type="caution">
    <text evidence="9">The sequence shown here is derived from an EMBL/GenBank/DDBJ whole genome shotgun (WGS) entry which is preliminary data.</text>
</comment>
<reference evidence="9" key="2">
    <citation type="submission" date="2021-04" db="EMBL/GenBank/DDBJ databases">
        <authorList>
            <person name="Gilroy R."/>
        </authorList>
    </citation>
    <scope>NUCLEOTIDE SEQUENCE</scope>
    <source>
        <strain evidence="9">CHK33-5263</strain>
    </source>
</reference>
<evidence type="ECO:0000256" key="1">
    <source>
        <dbReference type="ARBA" id="ARBA00004651"/>
    </source>
</evidence>
<evidence type="ECO:0000313" key="9">
    <source>
        <dbReference type="EMBL" id="HIZ24253.1"/>
    </source>
</evidence>
<dbReference type="InterPro" id="IPR050495">
    <property type="entry name" value="ATG22/LtaA_families"/>
</dbReference>
<keyword evidence="4 7" id="KW-1133">Transmembrane helix</keyword>
<keyword evidence="5 7" id="KW-0472">Membrane</keyword>
<feature type="transmembrane region" description="Helical" evidence="7">
    <location>
        <begin position="108"/>
        <end position="127"/>
    </location>
</feature>
<evidence type="ECO:0000259" key="8">
    <source>
        <dbReference type="PROSITE" id="PS50850"/>
    </source>
</evidence>
<dbReference type="GO" id="GO:0022857">
    <property type="term" value="F:transmembrane transporter activity"/>
    <property type="evidence" value="ECO:0007669"/>
    <property type="project" value="InterPro"/>
</dbReference>
<dbReference type="SUPFAM" id="SSF103473">
    <property type="entry name" value="MFS general substrate transporter"/>
    <property type="match status" value="1"/>
</dbReference>
<reference evidence="9" key="1">
    <citation type="journal article" date="2021" name="PeerJ">
        <title>Extensive microbial diversity within the chicken gut microbiome revealed by metagenomics and culture.</title>
        <authorList>
            <person name="Gilroy R."/>
            <person name="Ravi A."/>
            <person name="Getino M."/>
            <person name="Pursley I."/>
            <person name="Horton D.L."/>
            <person name="Alikhan N.F."/>
            <person name="Baker D."/>
            <person name="Gharbi K."/>
            <person name="Hall N."/>
            <person name="Watson M."/>
            <person name="Adriaenssens E.M."/>
            <person name="Foster-Nyarko E."/>
            <person name="Jarju S."/>
            <person name="Secka A."/>
            <person name="Antonio M."/>
            <person name="Oren A."/>
            <person name="Chaudhuri R.R."/>
            <person name="La Ragione R."/>
            <person name="Hildebrand F."/>
            <person name="Pallen M.J."/>
        </authorList>
    </citation>
    <scope>NUCLEOTIDE SEQUENCE</scope>
    <source>
        <strain evidence="9">CHK33-5263</strain>
    </source>
</reference>
<dbReference type="InterPro" id="IPR020846">
    <property type="entry name" value="MFS_dom"/>
</dbReference>
<feature type="transmembrane region" description="Helical" evidence="7">
    <location>
        <begin position="56"/>
        <end position="73"/>
    </location>
</feature>
<keyword evidence="3 7" id="KW-0812">Transmembrane</keyword>
<feature type="transmembrane region" description="Helical" evidence="7">
    <location>
        <begin position="12"/>
        <end position="36"/>
    </location>
</feature>
<dbReference type="PANTHER" id="PTHR23519">
    <property type="entry name" value="AUTOPHAGY-RELATED PROTEIN 22"/>
    <property type="match status" value="1"/>
</dbReference>
<feature type="region of interest" description="Disordered" evidence="6">
    <location>
        <begin position="421"/>
        <end position="443"/>
    </location>
</feature>
<gene>
    <name evidence="9" type="ORF">H9812_02100</name>
</gene>
<comment type="subcellular location">
    <subcellularLocation>
        <location evidence="1">Cell membrane</location>
        <topology evidence="1">Multi-pass membrane protein</topology>
    </subcellularLocation>
</comment>
<evidence type="ECO:0000256" key="4">
    <source>
        <dbReference type="ARBA" id="ARBA00022989"/>
    </source>
</evidence>
<dbReference type="GO" id="GO:0005886">
    <property type="term" value="C:plasma membrane"/>
    <property type="evidence" value="ECO:0007669"/>
    <property type="project" value="UniProtKB-SubCell"/>
</dbReference>
<feature type="domain" description="Major facilitator superfamily (MFS) profile" evidence="8">
    <location>
        <begin position="234"/>
        <end position="443"/>
    </location>
</feature>
<feature type="transmembrane region" description="Helical" evidence="7">
    <location>
        <begin position="234"/>
        <end position="253"/>
    </location>
</feature>